<keyword evidence="2" id="KW-0812">Transmembrane</keyword>
<keyword evidence="5" id="KW-1185">Reference proteome</keyword>
<keyword evidence="2" id="KW-0472">Membrane</keyword>
<organism evidence="4 5">
    <name type="scientific">Breznakiella homolactica</name>
    <dbReference type="NCBI Taxonomy" id="2798577"/>
    <lineage>
        <taxon>Bacteria</taxon>
        <taxon>Pseudomonadati</taxon>
        <taxon>Spirochaetota</taxon>
        <taxon>Spirochaetia</taxon>
        <taxon>Spirochaetales</taxon>
        <taxon>Breznakiellaceae</taxon>
        <taxon>Breznakiella</taxon>
    </lineage>
</organism>
<evidence type="ECO:0008006" key="6">
    <source>
        <dbReference type="Google" id="ProtNLM"/>
    </source>
</evidence>
<dbReference type="KEGG" id="bhc:JFL75_18785"/>
<gene>
    <name evidence="4" type="ORF">JFL75_18785</name>
</gene>
<reference evidence="4" key="1">
    <citation type="submission" date="2021-01" db="EMBL/GenBank/DDBJ databases">
        <title>Description of Breznakiella homolactica.</title>
        <authorList>
            <person name="Song Y."/>
            <person name="Brune A."/>
        </authorList>
    </citation>
    <scope>NUCLEOTIDE SEQUENCE</scope>
    <source>
        <strain evidence="4">RmG30</strain>
    </source>
</reference>
<keyword evidence="3" id="KW-0732">Signal</keyword>
<feature type="signal peptide" evidence="3">
    <location>
        <begin position="1"/>
        <end position="22"/>
    </location>
</feature>
<evidence type="ECO:0000313" key="4">
    <source>
        <dbReference type="EMBL" id="QQO08953.1"/>
    </source>
</evidence>
<evidence type="ECO:0000313" key="5">
    <source>
        <dbReference type="Proteomes" id="UP000595917"/>
    </source>
</evidence>
<dbReference type="RefSeq" id="WP_215626258.1">
    <property type="nucleotide sequence ID" value="NZ_CP067089.2"/>
</dbReference>
<dbReference type="EMBL" id="CP067089">
    <property type="protein sequence ID" value="QQO08953.1"/>
    <property type="molecule type" value="Genomic_DNA"/>
</dbReference>
<evidence type="ECO:0000256" key="1">
    <source>
        <dbReference type="SAM" id="MobiDB-lite"/>
    </source>
</evidence>
<proteinExistence type="predicted"/>
<protein>
    <recommendedName>
        <fullName evidence="6">MxaA protein</fullName>
    </recommendedName>
</protein>
<dbReference type="Proteomes" id="UP000595917">
    <property type="component" value="Chromosome"/>
</dbReference>
<name>A0A7T7XMG7_9SPIR</name>
<keyword evidence="2" id="KW-1133">Transmembrane helix</keyword>
<feature type="chain" id="PRO_5030671902" description="MxaA protein" evidence="3">
    <location>
        <begin position="23"/>
        <end position="324"/>
    </location>
</feature>
<feature type="transmembrane region" description="Helical" evidence="2">
    <location>
        <begin position="149"/>
        <end position="173"/>
    </location>
</feature>
<dbReference type="AlphaFoldDB" id="A0A7T7XMG7"/>
<evidence type="ECO:0000256" key="3">
    <source>
        <dbReference type="SAM" id="SignalP"/>
    </source>
</evidence>
<feature type="region of interest" description="Disordered" evidence="1">
    <location>
        <begin position="301"/>
        <end position="324"/>
    </location>
</feature>
<accession>A0A7T7XMG7</accession>
<evidence type="ECO:0000256" key="2">
    <source>
        <dbReference type="SAM" id="Phobius"/>
    </source>
</evidence>
<sequence>MKRMGIAVFWGLLILHPLFCQQASGNGSSTVPYLIPQTVFVGDRARLVVPLGSAFSGTEGMVRDIPSELPRARDVEILRVELERRGGAARLLVDFQAYIPGVVELPLIELGTHEFTGLRVHITSILGGDGDSRILSPAASGASVPGTMAVIYGSIAALIFLAIAVIAVMAWGIPRLGSFQYNMRRAQTVRSLRKTLKKLGEELNKASFSGEAAEKILASLSGEFRRYLSFFAGVNCCSMVPGEFLYLQPGAENGETRYLLREKAFLHDFFRRSDAYRFGGGAGPADIRAMLEAVREFSAGLEQPGPDTETGAVSGNPAYKEGAR</sequence>